<keyword evidence="5 9" id="KW-1133">Transmembrane helix</keyword>
<comment type="subcellular location">
    <subcellularLocation>
        <location evidence="1">Membrane</location>
        <topology evidence="1">Multi-pass membrane protein</topology>
    </subcellularLocation>
</comment>
<keyword evidence="6" id="KW-0406">Ion transport</keyword>
<dbReference type="GO" id="GO:0015743">
    <property type="term" value="P:malate transport"/>
    <property type="evidence" value="ECO:0007669"/>
    <property type="project" value="InterPro"/>
</dbReference>
<evidence type="ECO:0000256" key="1">
    <source>
        <dbReference type="ARBA" id="ARBA00004141"/>
    </source>
</evidence>
<gene>
    <name evidence="10" type="ORF">MtrunA17_Chr4g0054761</name>
</gene>
<evidence type="ECO:0000313" key="11">
    <source>
        <dbReference type="Proteomes" id="UP000265566"/>
    </source>
</evidence>
<evidence type="ECO:0000256" key="9">
    <source>
        <dbReference type="SAM" id="Phobius"/>
    </source>
</evidence>
<protein>
    <submittedName>
        <fullName evidence="10">Putative aluminum-activated malate transporter</fullName>
    </submittedName>
</protein>
<proteinExistence type="inferred from homology"/>
<evidence type="ECO:0000313" key="10">
    <source>
        <dbReference type="EMBL" id="RHN63113.1"/>
    </source>
</evidence>
<dbReference type="EMBL" id="PSQE01000004">
    <property type="protein sequence ID" value="RHN63113.1"/>
    <property type="molecule type" value="Genomic_DNA"/>
</dbReference>
<accession>A0A396IE88</accession>
<evidence type="ECO:0000256" key="3">
    <source>
        <dbReference type="ARBA" id="ARBA00022448"/>
    </source>
</evidence>
<evidence type="ECO:0000256" key="5">
    <source>
        <dbReference type="ARBA" id="ARBA00022989"/>
    </source>
</evidence>
<feature type="transmembrane region" description="Helical" evidence="9">
    <location>
        <begin position="89"/>
        <end position="108"/>
    </location>
</feature>
<dbReference type="PANTHER" id="PTHR31086">
    <property type="entry name" value="ALUMINUM-ACTIVATED MALATE TRANSPORTER 10"/>
    <property type="match status" value="1"/>
</dbReference>
<keyword evidence="3" id="KW-0813">Transport</keyword>
<dbReference type="InterPro" id="IPR020966">
    <property type="entry name" value="ALMT"/>
</dbReference>
<comment type="caution">
    <text evidence="10">The sequence shown here is derived from an EMBL/GenBank/DDBJ whole genome shotgun (WGS) entry which is preliminary data.</text>
</comment>
<feature type="transmembrane region" description="Helical" evidence="9">
    <location>
        <begin position="115"/>
        <end position="131"/>
    </location>
</feature>
<dbReference type="Pfam" id="PF11744">
    <property type="entry name" value="ALMT"/>
    <property type="match status" value="1"/>
</dbReference>
<organism evidence="10 11">
    <name type="scientific">Medicago truncatula</name>
    <name type="common">Barrel medic</name>
    <name type="synonym">Medicago tribuloides</name>
    <dbReference type="NCBI Taxonomy" id="3880"/>
    <lineage>
        <taxon>Eukaryota</taxon>
        <taxon>Viridiplantae</taxon>
        <taxon>Streptophyta</taxon>
        <taxon>Embryophyta</taxon>
        <taxon>Tracheophyta</taxon>
        <taxon>Spermatophyta</taxon>
        <taxon>Magnoliopsida</taxon>
        <taxon>eudicotyledons</taxon>
        <taxon>Gunneridae</taxon>
        <taxon>Pentapetalae</taxon>
        <taxon>rosids</taxon>
        <taxon>fabids</taxon>
        <taxon>Fabales</taxon>
        <taxon>Fabaceae</taxon>
        <taxon>Papilionoideae</taxon>
        <taxon>50 kb inversion clade</taxon>
        <taxon>NPAAA clade</taxon>
        <taxon>Hologalegina</taxon>
        <taxon>IRL clade</taxon>
        <taxon>Trifolieae</taxon>
        <taxon>Medicago</taxon>
    </lineage>
</organism>
<evidence type="ECO:0000256" key="4">
    <source>
        <dbReference type="ARBA" id="ARBA00022692"/>
    </source>
</evidence>
<reference evidence="11" key="1">
    <citation type="journal article" date="2018" name="Nat. Plants">
        <title>Whole-genome landscape of Medicago truncatula symbiotic genes.</title>
        <authorList>
            <person name="Pecrix Y."/>
            <person name="Staton S.E."/>
            <person name="Sallet E."/>
            <person name="Lelandais-Briere C."/>
            <person name="Moreau S."/>
            <person name="Carrere S."/>
            <person name="Blein T."/>
            <person name="Jardinaud M.F."/>
            <person name="Latrasse D."/>
            <person name="Zouine M."/>
            <person name="Zahm M."/>
            <person name="Kreplak J."/>
            <person name="Mayjonade B."/>
            <person name="Satge C."/>
            <person name="Perez M."/>
            <person name="Cauet S."/>
            <person name="Marande W."/>
            <person name="Chantry-Darmon C."/>
            <person name="Lopez-Roques C."/>
            <person name="Bouchez O."/>
            <person name="Berard A."/>
            <person name="Debelle F."/>
            <person name="Munos S."/>
            <person name="Bendahmane A."/>
            <person name="Berges H."/>
            <person name="Niebel A."/>
            <person name="Buitink J."/>
            <person name="Frugier F."/>
            <person name="Benhamed M."/>
            <person name="Crespi M."/>
            <person name="Gouzy J."/>
            <person name="Gamas P."/>
        </authorList>
    </citation>
    <scope>NUCLEOTIDE SEQUENCE [LARGE SCALE GENOMIC DNA]</scope>
    <source>
        <strain evidence="11">cv. Jemalong A17</strain>
    </source>
</reference>
<feature type="transmembrane region" description="Helical" evidence="9">
    <location>
        <begin position="58"/>
        <end position="77"/>
    </location>
</feature>
<evidence type="ECO:0000256" key="7">
    <source>
        <dbReference type="ARBA" id="ARBA00023136"/>
    </source>
</evidence>
<name>A0A396IE88_MEDTR</name>
<dbReference type="GO" id="GO:0016020">
    <property type="term" value="C:membrane"/>
    <property type="evidence" value="ECO:0007669"/>
    <property type="project" value="UniProtKB-SubCell"/>
</dbReference>
<keyword evidence="4 9" id="KW-0812">Transmembrane</keyword>
<evidence type="ECO:0000256" key="2">
    <source>
        <dbReference type="ARBA" id="ARBA00007079"/>
    </source>
</evidence>
<sequence>MIPKVHDGLEMAMARNESGENLEKWKKRMHVFGERLKRFPCLAWKTTWKVGYDDPRRVIHAFKVGLSLTLVSLLFLLEPLFKGIGENAIWAVMTVVVVFEFTAGATLCKGMNRGLGTLLAGLLSFLLDYVANESGQILQAVFIAFAVFIIGISMPNVISTSQM</sequence>
<comment type="similarity">
    <text evidence="2">Belongs to the aromatic acid exporter (TC 2.A.85) family.</text>
</comment>
<keyword evidence="8" id="KW-0407">Ion channel</keyword>
<keyword evidence="7 9" id="KW-0472">Membrane</keyword>
<feature type="transmembrane region" description="Helical" evidence="9">
    <location>
        <begin position="137"/>
        <end position="158"/>
    </location>
</feature>
<dbReference type="AlphaFoldDB" id="A0A396IE88"/>
<evidence type="ECO:0000256" key="6">
    <source>
        <dbReference type="ARBA" id="ARBA00023065"/>
    </source>
</evidence>
<evidence type="ECO:0000256" key="8">
    <source>
        <dbReference type="ARBA" id="ARBA00023303"/>
    </source>
</evidence>
<dbReference type="Gramene" id="rna25772">
    <property type="protein sequence ID" value="RHN63113.1"/>
    <property type="gene ID" value="gene25772"/>
</dbReference>
<dbReference type="Proteomes" id="UP000265566">
    <property type="component" value="Chromosome 4"/>
</dbReference>
<dbReference type="GO" id="GO:0034220">
    <property type="term" value="P:monoatomic ion transmembrane transport"/>
    <property type="evidence" value="ECO:0007669"/>
    <property type="project" value="UniProtKB-KW"/>
</dbReference>